<keyword evidence="1" id="KW-1133">Transmembrane helix</keyword>
<evidence type="ECO:0000313" key="2">
    <source>
        <dbReference type="EMBL" id="BAH47015.1"/>
    </source>
</evidence>
<keyword evidence="2" id="KW-0614">Plasmid</keyword>
<name>C1BDG2_RHOOB</name>
<gene>
    <name evidence="2" type="ordered locus">ROP_pROB02-00020</name>
</gene>
<dbReference type="Proteomes" id="UP000002212">
    <property type="component" value="Plasmid pROB02"/>
</dbReference>
<keyword evidence="1" id="KW-0812">Transmembrane</keyword>
<dbReference type="KEGG" id="rop:ROP_pROB02-00020"/>
<dbReference type="AlphaFoldDB" id="C1BDG2"/>
<organism evidence="2 3">
    <name type="scientific">Rhodococcus opacus (strain B4)</name>
    <dbReference type="NCBI Taxonomy" id="632772"/>
    <lineage>
        <taxon>Bacteria</taxon>
        <taxon>Bacillati</taxon>
        <taxon>Actinomycetota</taxon>
        <taxon>Actinomycetes</taxon>
        <taxon>Mycobacteriales</taxon>
        <taxon>Nocardiaceae</taxon>
        <taxon>Rhodococcus</taxon>
    </lineage>
</organism>
<evidence type="ECO:0000313" key="3">
    <source>
        <dbReference type="Proteomes" id="UP000002212"/>
    </source>
</evidence>
<protein>
    <submittedName>
        <fullName evidence="2">Uncharacterized protein</fullName>
    </submittedName>
</protein>
<accession>C1BDG2</accession>
<keyword evidence="1" id="KW-0472">Membrane</keyword>
<sequence>MYFTPGWAAILAAGSTLSGIVITQTFNLIWSNRTRGVDQREKQRIALVEAVAAADHAFVGIDAAESEIRMYSTYNDEDEIWEQIASRIRKFREEETALLNAIARAELVIPSAKTALDELHTALTKFGESVIDWNRTVLSRTVAYIQNNGDLSDEPSPPDVDEPRQGYVQARKNLMDTARAIRD</sequence>
<reference evidence="2 3" key="2">
    <citation type="submission" date="2009-03" db="EMBL/GenBank/DDBJ databases">
        <title>Comparison of the complete genome sequences of Rhodococcus erythropolis PR4 and Rhodococcus opacus B4.</title>
        <authorList>
            <person name="Takarada H."/>
            <person name="Sekine M."/>
            <person name="Hosoyama A."/>
            <person name="Yamada R."/>
            <person name="Fujisawa T."/>
            <person name="Omata S."/>
            <person name="Shimizu A."/>
            <person name="Tsukatani N."/>
            <person name="Tanikawa S."/>
            <person name="Fujita N."/>
            <person name="Harayama S."/>
        </authorList>
    </citation>
    <scope>NUCLEOTIDE SEQUENCE [LARGE SCALE GENOMIC DNA]</scope>
    <source>
        <strain evidence="2 3">B4</strain>
        <plasmid evidence="2 3">pROB02</plasmid>
    </source>
</reference>
<dbReference type="HOGENOM" id="CLU_1474102_0_0_11"/>
<geneLocation type="plasmid" evidence="2 3">
    <name>pROB02</name>
</geneLocation>
<dbReference type="EMBL" id="AP011117">
    <property type="protein sequence ID" value="BAH47015.1"/>
    <property type="molecule type" value="Genomic_DNA"/>
</dbReference>
<proteinExistence type="predicted"/>
<reference evidence="2 3" key="1">
    <citation type="journal article" date="2005" name="J. Biosci. Bioeng.">
        <title>Isolation and characterization of benzene-tolerant Rhodococcus opacus strains.</title>
        <authorList>
            <person name="Na K.S."/>
            <person name="Kuroda A."/>
            <person name="Takiguchi N."/>
            <person name="Ikeda T."/>
            <person name="Ohtake H."/>
            <person name="Kato J."/>
        </authorList>
    </citation>
    <scope>NUCLEOTIDE SEQUENCE [LARGE SCALE GENOMIC DNA]</scope>
    <source>
        <strain evidence="2 3">B4</strain>
        <plasmid evidence="2">pROB02</plasmid>
    </source>
</reference>
<evidence type="ECO:0000256" key="1">
    <source>
        <dbReference type="SAM" id="Phobius"/>
    </source>
</evidence>
<dbReference type="RefSeq" id="WP_012687055.1">
    <property type="nucleotide sequence ID" value="NC_012521.1"/>
</dbReference>
<feature type="transmembrane region" description="Helical" evidence="1">
    <location>
        <begin position="6"/>
        <end position="30"/>
    </location>
</feature>